<accession>K0S4U3</accession>
<feature type="compositionally biased region" description="Acidic residues" evidence="1">
    <location>
        <begin position="23"/>
        <end position="44"/>
    </location>
</feature>
<comment type="caution">
    <text evidence="2">The sequence shown here is derived from an EMBL/GenBank/DDBJ whole genome shotgun (WGS) entry which is preliminary data.</text>
</comment>
<reference evidence="2 3" key="1">
    <citation type="journal article" date="2012" name="Genome Biol.">
        <title>Genome and low-iron response of an oceanic diatom adapted to chronic iron limitation.</title>
        <authorList>
            <person name="Lommer M."/>
            <person name="Specht M."/>
            <person name="Roy A.S."/>
            <person name="Kraemer L."/>
            <person name="Andreson R."/>
            <person name="Gutowska M.A."/>
            <person name="Wolf J."/>
            <person name="Bergner S.V."/>
            <person name="Schilhabel M.B."/>
            <person name="Klostermeier U.C."/>
            <person name="Beiko R.G."/>
            <person name="Rosenstiel P."/>
            <person name="Hippler M."/>
            <person name="Laroche J."/>
        </authorList>
    </citation>
    <scope>NUCLEOTIDE SEQUENCE [LARGE SCALE GENOMIC DNA]</scope>
    <source>
        <strain evidence="2 3">CCMP1005</strain>
    </source>
</reference>
<feature type="non-terminal residue" evidence="2">
    <location>
        <position position="63"/>
    </location>
</feature>
<dbReference type="AlphaFoldDB" id="K0S4U3"/>
<feature type="region of interest" description="Disordered" evidence="1">
    <location>
        <begin position="1"/>
        <end position="63"/>
    </location>
</feature>
<proteinExistence type="predicted"/>
<gene>
    <name evidence="2" type="ORF">THAOC_24249</name>
</gene>
<dbReference type="EMBL" id="AGNL01032803">
    <property type="protein sequence ID" value="EJK55951.1"/>
    <property type="molecule type" value="Genomic_DNA"/>
</dbReference>
<evidence type="ECO:0000313" key="3">
    <source>
        <dbReference type="Proteomes" id="UP000266841"/>
    </source>
</evidence>
<sequence length="63" mass="7247">MFPLSRSKESKSGDRYDSGQEKDVEENESMDGEIDVDVEEEDLDHGDRTFVTDTDTNRKRGTF</sequence>
<evidence type="ECO:0000256" key="1">
    <source>
        <dbReference type="SAM" id="MobiDB-lite"/>
    </source>
</evidence>
<dbReference type="OrthoDB" id="446956at2759"/>
<name>K0S4U3_THAOC</name>
<evidence type="ECO:0000313" key="2">
    <source>
        <dbReference type="EMBL" id="EJK55951.1"/>
    </source>
</evidence>
<feature type="compositionally biased region" description="Basic and acidic residues" evidence="1">
    <location>
        <begin position="45"/>
        <end position="63"/>
    </location>
</feature>
<protein>
    <submittedName>
        <fullName evidence="2">Uncharacterized protein</fullName>
    </submittedName>
</protein>
<dbReference type="Proteomes" id="UP000266841">
    <property type="component" value="Unassembled WGS sequence"/>
</dbReference>
<feature type="compositionally biased region" description="Basic and acidic residues" evidence="1">
    <location>
        <begin position="1"/>
        <end position="22"/>
    </location>
</feature>
<keyword evidence="3" id="KW-1185">Reference proteome</keyword>
<organism evidence="2 3">
    <name type="scientific">Thalassiosira oceanica</name>
    <name type="common">Marine diatom</name>
    <dbReference type="NCBI Taxonomy" id="159749"/>
    <lineage>
        <taxon>Eukaryota</taxon>
        <taxon>Sar</taxon>
        <taxon>Stramenopiles</taxon>
        <taxon>Ochrophyta</taxon>
        <taxon>Bacillariophyta</taxon>
        <taxon>Coscinodiscophyceae</taxon>
        <taxon>Thalassiosirophycidae</taxon>
        <taxon>Thalassiosirales</taxon>
        <taxon>Thalassiosiraceae</taxon>
        <taxon>Thalassiosira</taxon>
    </lineage>
</organism>